<name>A0AAE1AVT9_9GAST</name>
<dbReference type="AlphaFoldDB" id="A0AAE1AVT9"/>
<dbReference type="Proteomes" id="UP001283361">
    <property type="component" value="Unassembled WGS sequence"/>
</dbReference>
<evidence type="ECO:0000313" key="1">
    <source>
        <dbReference type="EMBL" id="KAK3794599.1"/>
    </source>
</evidence>
<gene>
    <name evidence="1" type="ORF">RRG08_003747</name>
</gene>
<accession>A0AAE1AVT9</accession>
<sequence>MRNLSWCCVSEIWRRNVETVLQQLETGLELLIKNTALLMISENENSIYVRPCLVVKTLEAQSKKKSSHLFDHSRVDMTRLKSVKIFKPEIAHFFIHLFVAVKLSCSLFLRESVLELEAGSIFCRVSGSRDLKPRPDVAFIRSSQYLCG</sequence>
<comment type="caution">
    <text evidence="1">The sequence shown here is derived from an EMBL/GenBank/DDBJ whole genome shotgun (WGS) entry which is preliminary data.</text>
</comment>
<reference evidence="1" key="1">
    <citation type="journal article" date="2023" name="G3 (Bethesda)">
        <title>A reference genome for the long-term kleptoplast-retaining sea slug Elysia crispata morphotype clarki.</title>
        <authorList>
            <person name="Eastman K.E."/>
            <person name="Pendleton A.L."/>
            <person name="Shaikh M.A."/>
            <person name="Suttiyut T."/>
            <person name="Ogas R."/>
            <person name="Tomko P."/>
            <person name="Gavelis G."/>
            <person name="Widhalm J.R."/>
            <person name="Wisecaver J.H."/>
        </authorList>
    </citation>
    <scope>NUCLEOTIDE SEQUENCE</scope>
    <source>
        <strain evidence="1">ECLA1</strain>
    </source>
</reference>
<organism evidence="1 2">
    <name type="scientific">Elysia crispata</name>
    <name type="common">lettuce slug</name>
    <dbReference type="NCBI Taxonomy" id="231223"/>
    <lineage>
        <taxon>Eukaryota</taxon>
        <taxon>Metazoa</taxon>
        <taxon>Spiralia</taxon>
        <taxon>Lophotrochozoa</taxon>
        <taxon>Mollusca</taxon>
        <taxon>Gastropoda</taxon>
        <taxon>Heterobranchia</taxon>
        <taxon>Euthyneura</taxon>
        <taxon>Panpulmonata</taxon>
        <taxon>Sacoglossa</taxon>
        <taxon>Placobranchoidea</taxon>
        <taxon>Plakobranchidae</taxon>
        <taxon>Elysia</taxon>
    </lineage>
</organism>
<protein>
    <submittedName>
        <fullName evidence="1">Uncharacterized protein</fullName>
    </submittedName>
</protein>
<evidence type="ECO:0000313" key="2">
    <source>
        <dbReference type="Proteomes" id="UP001283361"/>
    </source>
</evidence>
<dbReference type="EMBL" id="JAWDGP010001105">
    <property type="protein sequence ID" value="KAK3794599.1"/>
    <property type="molecule type" value="Genomic_DNA"/>
</dbReference>
<proteinExistence type="predicted"/>
<keyword evidence="2" id="KW-1185">Reference proteome</keyword>